<evidence type="ECO:0000313" key="1">
    <source>
        <dbReference type="EMBL" id="MBN9673439.1"/>
    </source>
</evidence>
<reference evidence="1" key="1">
    <citation type="submission" date="2020-12" db="EMBL/GenBank/DDBJ databases">
        <title>Oil enriched cultivation method for isolating marine PHA-producing bacteria.</title>
        <authorList>
            <person name="Zheng W."/>
            <person name="Yu S."/>
            <person name="Huang Y."/>
        </authorList>
    </citation>
    <scope>NUCLEOTIDE SEQUENCE</scope>
    <source>
        <strain evidence="1">SY-2-12</strain>
    </source>
</reference>
<proteinExistence type="predicted"/>
<dbReference type="EMBL" id="JAEKJZ010000006">
    <property type="protein sequence ID" value="MBN9673439.1"/>
    <property type="molecule type" value="Genomic_DNA"/>
</dbReference>
<protein>
    <submittedName>
        <fullName evidence="1">Uncharacterized protein</fullName>
    </submittedName>
</protein>
<dbReference type="Proteomes" id="UP000664096">
    <property type="component" value="Unassembled WGS sequence"/>
</dbReference>
<comment type="caution">
    <text evidence="1">The sequence shown here is derived from an EMBL/GenBank/DDBJ whole genome shotgun (WGS) entry which is preliminary data.</text>
</comment>
<accession>A0A939J744</accession>
<name>A0A939J744_9HYPH</name>
<dbReference type="RefSeq" id="WP_207143259.1">
    <property type="nucleotide sequence ID" value="NZ_JAEKJZ010000006.1"/>
</dbReference>
<gene>
    <name evidence="1" type="ORF">JF539_23980</name>
</gene>
<organism evidence="1 2">
    <name type="scientific">Roseibium aggregatum</name>
    <dbReference type="NCBI Taxonomy" id="187304"/>
    <lineage>
        <taxon>Bacteria</taxon>
        <taxon>Pseudomonadati</taxon>
        <taxon>Pseudomonadota</taxon>
        <taxon>Alphaproteobacteria</taxon>
        <taxon>Hyphomicrobiales</taxon>
        <taxon>Stappiaceae</taxon>
        <taxon>Roseibium</taxon>
    </lineage>
</organism>
<evidence type="ECO:0000313" key="2">
    <source>
        <dbReference type="Proteomes" id="UP000664096"/>
    </source>
</evidence>
<dbReference type="AlphaFoldDB" id="A0A939J744"/>
<sequence>MDAIVDGPHACEFAGIGISPSGSGDRLRQRSLSFGKKVATRRSEGIAEEFKKMVLDSIENRYGAGSKTTSSSAA</sequence>